<gene>
    <name evidence="2" type="ORF">O7A60_25215</name>
</gene>
<reference evidence="2 3" key="1">
    <citation type="submission" date="2022-12" db="EMBL/GenBank/DDBJ databases">
        <authorList>
            <person name="Muema E."/>
        </authorList>
    </citation>
    <scope>NUCLEOTIDE SEQUENCE [LARGE SCALE GENOMIC DNA]</scope>
    <source>
        <strain evidence="3">1326</strain>
    </source>
</reference>
<feature type="region of interest" description="Disordered" evidence="1">
    <location>
        <begin position="1"/>
        <end position="32"/>
    </location>
</feature>
<organism evidence="2 3">
    <name type="scientific">Mesorhizobium salmacidum</name>
    <dbReference type="NCBI Taxonomy" id="3015171"/>
    <lineage>
        <taxon>Bacteria</taxon>
        <taxon>Pseudomonadati</taxon>
        <taxon>Pseudomonadota</taxon>
        <taxon>Alphaproteobacteria</taxon>
        <taxon>Hyphomicrobiales</taxon>
        <taxon>Phyllobacteriaceae</taxon>
        <taxon>Mesorhizobium</taxon>
    </lineage>
</organism>
<keyword evidence="3" id="KW-1185">Reference proteome</keyword>
<evidence type="ECO:0000313" key="2">
    <source>
        <dbReference type="EMBL" id="MEI9412034.1"/>
    </source>
</evidence>
<feature type="compositionally biased region" description="Basic and acidic residues" evidence="1">
    <location>
        <begin position="53"/>
        <end position="63"/>
    </location>
</feature>
<feature type="compositionally biased region" description="Basic and acidic residues" evidence="1">
    <location>
        <begin position="14"/>
        <end position="32"/>
    </location>
</feature>
<accession>A0ABU8L239</accession>
<evidence type="ECO:0000313" key="3">
    <source>
        <dbReference type="Proteomes" id="UP001387293"/>
    </source>
</evidence>
<protein>
    <submittedName>
        <fullName evidence="2">Uncharacterized protein</fullName>
    </submittedName>
</protein>
<feature type="region of interest" description="Disordered" evidence="1">
    <location>
        <begin position="44"/>
        <end position="63"/>
    </location>
</feature>
<name>A0ABU8L239_9HYPH</name>
<comment type="caution">
    <text evidence="2">The sequence shown here is derived from an EMBL/GenBank/DDBJ whole genome shotgun (WGS) entry which is preliminary data.</text>
</comment>
<evidence type="ECO:0000256" key="1">
    <source>
        <dbReference type="SAM" id="MobiDB-lite"/>
    </source>
</evidence>
<dbReference type="RefSeq" id="WP_337108479.1">
    <property type="nucleotide sequence ID" value="NZ_JAPYKS010000022.1"/>
</dbReference>
<sequence>MHGKKLTRDGAIAHAEDGSLFRHLEQEKQDERLPTQIAGYLDTSGTAVAGDGQHARAGDKRVSECWHGEANSPSISDVPLLSPLESSQFSPSDLVLVGGVLQGETNACLG</sequence>
<proteinExistence type="predicted"/>
<dbReference type="EMBL" id="JAPYKS010000022">
    <property type="protein sequence ID" value="MEI9412034.1"/>
    <property type="molecule type" value="Genomic_DNA"/>
</dbReference>
<dbReference type="Proteomes" id="UP001387293">
    <property type="component" value="Unassembled WGS sequence"/>
</dbReference>